<dbReference type="AlphaFoldDB" id="A0A0E9QNB4"/>
<name>A0A0E9QNB4_ANGAN</name>
<protein>
    <submittedName>
        <fullName evidence="1">Uncharacterized protein</fullName>
    </submittedName>
</protein>
<sequence>MVPQSATVDATLYCGTGCTAVYVHYFT</sequence>
<evidence type="ECO:0000313" key="1">
    <source>
        <dbReference type="EMBL" id="JAH17967.1"/>
    </source>
</evidence>
<dbReference type="EMBL" id="GBXM01090610">
    <property type="protein sequence ID" value="JAH17967.1"/>
    <property type="molecule type" value="Transcribed_RNA"/>
</dbReference>
<proteinExistence type="predicted"/>
<reference evidence="1" key="2">
    <citation type="journal article" date="2015" name="Fish Shellfish Immunol.">
        <title>Early steps in the European eel (Anguilla anguilla)-Vibrio vulnificus interaction in the gills: Role of the RtxA13 toxin.</title>
        <authorList>
            <person name="Callol A."/>
            <person name="Pajuelo D."/>
            <person name="Ebbesson L."/>
            <person name="Teles M."/>
            <person name="MacKenzie S."/>
            <person name="Amaro C."/>
        </authorList>
    </citation>
    <scope>NUCLEOTIDE SEQUENCE</scope>
</reference>
<reference evidence="1" key="1">
    <citation type="submission" date="2014-11" db="EMBL/GenBank/DDBJ databases">
        <authorList>
            <person name="Amaro Gonzalez C."/>
        </authorList>
    </citation>
    <scope>NUCLEOTIDE SEQUENCE</scope>
</reference>
<organism evidence="1">
    <name type="scientific">Anguilla anguilla</name>
    <name type="common">European freshwater eel</name>
    <name type="synonym">Muraena anguilla</name>
    <dbReference type="NCBI Taxonomy" id="7936"/>
    <lineage>
        <taxon>Eukaryota</taxon>
        <taxon>Metazoa</taxon>
        <taxon>Chordata</taxon>
        <taxon>Craniata</taxon>
        <taxon>Vertebrata</taxon>
        <taxon>Euteleostomi</taxon>
        <taxon>Actinopterygii</taxon>
        <taxon>Neopterygii</taxon>
        <taxon>Teleostei</taxon>
        <taxon>Anguilliformes</taxon>
        <taxon>Anguillidae</taxon>
        <taxon>Anguilla</taxon>
    </lineage>
</organism>
<accession>A0A0E9QNB4</accession>